<evidence type="ECO:0000313" key="3">
    <source>
        <dbReference type="Proteomes" id="UP000236630"/>
    </source>
</evidence>
<keyword evidence="3" id="KW-1185">Reference proteome</keyword>
<dbReference type="Proteomes" id="UP000236630">
    <property type="component" value="Unassembled WGS sequence"/>
</dbReference>
<gene>
    <name evidence="2" type="ORF">CUMW_222600</name>
</gene>
<dbReference type="EMBL" id="BDQV01000333">
    <property type="protein sequence ID" value="GAY63062.1"/>
    <property type="molecule type" value="Genomic_DNA"/>
</dbReference>
<dbReference type="AlphaFoldDB" id="A0A2H5QEN8"/>
<feature type="compositionally biased region" description="Basic residues" evidence="1">
    <location>
        <begin position="1"/>
        <end position="11"/>
    </location>
</feature>
<name>A0A2H5QEN8_CITUN</name>
<sequence length="96" mass="10445">MGVGNCHRKTQVLRDRNGSRSGRVNPNSNPIVDPDSGYITGRGGYQSNRQKSPVILQVIMVAGNDWRTAGRSSNIRCKSTQFGMKSPISGHATTWA</sequence>
<proteinExistence type="predicted"/>
<comment type="caution">
    <text evidence="2">The sequence shown here is derived from an EMBL/GenBank/DDBJ whole genome shotgun (WGS) entry which is preliminary data.</text>
</comment>
<evidence type="ECO:0000256" key="1">
    <source>
        <dbReference type="SAM" id="MobiDB-lite"/>
    </source>
</evidence>
<evidence type="ECO:0000313" key="2">
    <source>
        <dbReference type="EMBL" id="GAY63062.1"/>
    </source>
</evidence>
<accession>A0A2H5QEN8</accession>
<feature type="region of interest" description="Disordered" evidence="1">
    <location>
        <begin position="1"/>
        <end position="47"/>
    </location>
</feature>
<protein>
    <submittedName>
        <fullName evidence="2">Uncharacterized protein</fullName>
    </submittedName>
</protein>
<feature type="compositionally biased region" description="Polar residues" evidence="1">
    <location>
        <begin position="19"/>
        <end position="30"/>
    </location>
</feature>
<organism evidence="2 3">
    <name type="scientific">Citrus unshiu</name>
    <name type="common">Satsuma mandarin</name>
    <name type="synonym">Citrus nobilis var. unshiu</name>
    <dbReference type="NCBI Taxonomy" id="55188"/>
    <lineage>
        <taxon>Eukaryota</taxon>
        <taxon>Viridiplantae</taxon>
        <taxon>Streptophyta</taxon>
        <taxon>Embryophyta</taxon>
        <taxon>Tracheophyta</taxon>
        <taxon>Spermatophyta</taxon>
        <taxon>Magnoliopsida</taxon>
        <taxon>eudicotyledons</taxon>
        <taxon>Gunneridae</taxon>
        <taxon>Pentapetalae</taxon>
        <taxon>rosids</taxon>
        <taxon>malvids</taxon>
        <taxon>Sapindales</taxon>
        <taxon>Rutaceae</taxon>
        <taxon>Aurantioideae</taxon>
        <taxon>Citrus</taxon>
    </lineage>
</organism>
<reference evidence="2 3" key="1">
    <citation type="journal article" date="2017" name="Front. Genet.">
        <title>Draft sequencing of the heterozygous diploid genome of Satsuma (Citrus unshiu Marc.) using a hybrid assembly approach.</title>
        <authorList>
            <person name="Shimizu T."/>
            <person name="Tanizawa Y."/>
            <person name="Mochizuki T."/>
            <person name="Nagasaki H."/>
            <person name="Yoshioka T."/>
            <person name="Toyoda A."/>
            <person name="Fujiyama A."/>
            <person name="Kaminuma E."/>
            <person name="Nakamura Y."/>
        </authorList>
    </citation>
    <scope>NUCLEOTIDE SEQUENCE [LARGE SCALE GENOMIC DNA]</scope>
    <source>
        <strain evidence="3">cv. Miyagawa wase</strain>
    </source>
</reference>